<keyword evidence="2" id="KW-1133">Transmembrane helix</keyword>
<sequence length="205" mass="21361">MKKIGALLFAATLAFGYTGMASAHVRVEPAEVAQNAYQVFTIRVPSENEGVNTTQVKLDVPAGVEVSRFEPYPGWTSTTEKDADGKVVSVTWKSDGPGITETEFVQFMFQGHVAEDAKELVWKAHQTYSDGAVVDWSGAPDADAPASVTTVTAAAADGDGHGHADAASTEASDGNRDPLTLGLAVAGLVAGLAALATALLRKKSR</sequence>
<keyword evidence="6" id="KW-1185">Reference proteome</keyword>
<dbReference type="AlphaFoldDB" id="A0A9X4KE19"/>
<gene>
    <name evidence="5" type="ORF">OMP38_05860</name>
</gene>
<protein>
    <submittedName>
        <fullName evidence="5">YcnI family protein</fullName>
    </submittedName>
</protein>
<dbReference type="Pfam" id="PF07987">
    <property type="entry name" value="DUF1775"/>
    <property type="match status" value="1"/>
</dbReference>
<proteinExistence type="predicted"/>
<keyword evidence="2" id="KW-0472">Membrane</keyword>
<feature type="chain" id="PRO_5040892865" evidence="3">
    <location>
        <begin position="24"/>
        <end position="205"/>
    </location>
</feature>
<dbReference type="Proteomes" id="UP001153387">
    <property type="component" value="Unassembled WGS sequence"/>
</dbReference>
<evidence type="ECO:0000256" key="3">
    <source>
        <dbReference type="SAM" id="SignalP"/>
    </source>
</evidence>
<comment type="caution">
    <text evidence="5">The sequence shown here is derived from an EMBL/GenBank/DDBJ whole genome shotgun (WGS) entry which is preliminary data.</text>
</comment>
<keyword evidence="2" id="KW-0812">Transmembrane</keyword>
<evidence type="ECO:0000313" key="5">
    <source>
        <dbReference type="EMBL" id="MDG0790424.1"/>
    </source>
</evidence>
<name>A0A9X4KE19_9BACL</name>
<dbReference type="EMBL" id="JAPDHZ010000002">
    <property type="protein sequence ID" value="MDG0790424.1"/>
    <property type="molecule type" value="Genomic_DNA"/>
</dbReference>
<dbReference type="RefSeq" id="WP_277564257.1">
    <property type="nucleotide sequence ID" value="NZ_JAPDHZ010000002.1"/>
</dbReference>
<evidence type="ECO:0000259" key="4">
    <source>
        <dbReference type="Pfam" id="PF07987"/>
    </source>
</evidence>
<evidence type="ECO:0000256" key="1">
    <source>
        <dbReference type="SAM" id="MobiDB-lite"/>
    </source>
</evidence>
<feature type="transmembrane region" description="Helical" evidence="2">
    <location>
        <begin position="179"/>
        <end position="200"/>
    </location>
</feature>
<dbReference type="CDD" id="cd08545">
    <property type="entry name" value="YcnI_like"/>
    <property type="match status" value="1"/>
</dbReference>
<evidence type="ECO:0000313" key="6">
    <source>
        <dbReference type="Proteomes" id="UP001153387"/>
    </source>
</evidence>
<reference evidence="5 6" key="1">
    <citation type="submission" date="2022-10" db="EMBL/GenBank/DDBJ databases">
        <title>Comparative genomic analysis of Cohnella hashimotonis sp. nov., isolated from the International Space Station.</title>
        <authorList>
            <person name="Simpson A."/>
            <person name="Venkateswaran K."/>
        </authorList>
    </citation>
    <scope>NUCLEOTIDE SEQUENCE [LARGE SCALE GENOMIC DNA]</scope>
    <source>
        <strain evidence="5 6">DSM 18997</strain>
    </source>
</reference>
<accession>A0A9X4KE19</accession>
<dbReference type="InterPro" id="IPR038507">
    <property type="entry name" value="YcnI-like_sf"/>
</dbReference>
<dbReference type="Gene3D" id="2.60.40.2230">
    <property type="entry name" value="Uncharacterised protein YcnI-like PF07987, DUF1775"/>
    <property type="match status" value="1"/>
</dbReference>
<keyword evidence="3" id="KW-0732">Signal</keyword>
<feature type="signal peptide" evidence="3">
    <location>
        <begin position="1"/>
        <end position="23"/>
    </location>
</feature>
<feature type="domain" description="YncI copper-binding" evidence="4">
    <location>
        <begin position="24"/>
        <end position="144"/>
    </location>
</feature>
<dbReference type="InterPro" id="IPR012533">
    <property type="entry name" value="YcnI-copper_dom"/>
</dbReference>
<feature type="region of interest" description="Disordered" evidence="1">
    <location>
        <begin position="156"/>
        <end position="175"/>
    </location>
</feature>
<organism evidence="5 6">
    <name type="scientific">Cohnella ginsengisoli</name>
    <dbReference type="NCBI Taxonomy" id="425004"/>
    <lineage>
        <taxon>Bacteria</taxon>
        <taxon>Bacillati</taxon>
        <taxon>Bacillota</taxon>
        <taxon>Bacilli</taxon>
        <taxon>Bacillales</taxon>
        <taxon>Paenibacillaceae</taxon>
        <taxon>Cohnella</taxon>
    </lineage>
</organism>
<evidence type="ECO:0000256" key="2">
    <source>
        <dbReference type="SAM" id="Phobius"/>
    </source>
</evidence>